<reference evidence="2 3" key="1">
    <citation type="submission" date="2017-12" db="EMBL/GenBank/DDBJ databases">
        <title>Hemimetabolous genomes reveal molecular basis of termite eusociality.</title>
        <authorList>
            <person name="Harrison M.C."/>
            <person name="Jongepier E."/>
            <person name="Robertson H.M."/>
            <person name="Arning N."/>
            <person name="Bitard-Feildel T."/>
            <person name="Chao H."/>
            <person name="Childers C.P."/>
            <person name="Dinh H."/>
            <person name="Doddapaneni H."/>
            <person name="Dugan S."/>
            <person name="Gowin J."/>
            <person name="Greiner C."/>
            <person name="Han Y."/>
            <person name="Hu H."/>
            <person name="Hughes D.S.T."/>
            <person name="Huylmans A.-K."/>
            <person name="Kemena C."/>
            <person name="Kremer L.P.M."/>
            <person name="Lee S.L."/>
            <person name="Lopez-Ezquerra A."/>
            <person name="Mallet L."/>
            <person name="Monroy-Kuhn J.M."/>
            <person name="Moser A."/>
            <person name="Murali S.C."/>
            <person name="Muzny D.M."/>
            <person name="Otani S."/>
            <person name="Piulachs M.-D."/>
            <person name="Poelchau M."/>
            <person name="Qu J."/>
            <person name="Schaub F."/>
            <person name="Wada-Katsumata A."/>
            <person name="Worley K.C."/>
            <person name="Xie Q."/>
            <person name="Ylla G."/>
            <person name="Poulsen M."/>
            <person name="Gibbs R.A."/>
            <person name="Schal C."/>
            <person name="Richards S."/>
            <person name="Belles X."/>
            <person name="Korb J."/>
            <person name="Bornberg-Bauer E."/>
        </authorList>
    </citation>
    <scope>NUCLEOTIDE SEQUENCE [LARGE SCALE GENOMIC DNA]</scope>
    <source>
        <tissue evidence="2">Whole body</tissue>
    </source>
</reference>
<protein>
    <submittedName>
        <fullName evidence="2">Uncharacterized protein</fullName>
    </submittedName>
</protein>
<feature type="region of interest" description="Disordered" evidence="1">
    <location>
        <begin position="790"/>
        <end position="821"/>
    </location>
</feature>
<accession>A0A2J7RRB0</accession>
<feature type="compositionally biased region" description="Basic residues" evidence="1">
    <location>
        <begin position="203"/>
        <end position="218"/>
    </location>
</feature>
<dbReference type="AlphaFoldDB" id="A0A2J7RRB0"/>
<feature type="region of interest" description="Disordered" evidence="1">
    <location>
        <begin position="434"/>
        <end position="455"/>
    </location>
</feature>
<sequence length="1061" mass="117776">MSSSLGVRQWFPEGDLARHAREFGIAFVDDEVEDGVLKTECVSPPPTTLPPVPPLIPLSTMQPLASDDSEEPGAYGGVFMVNSESPVFSDSAVVNMCGERGCCAGDASRCSVVLDPLPSDLLRSLTEDGRISAEKAAREQCSSGECVVPTQDRIDCAEESRDSRRGARHRKRRRESSGGGKGKRRKRSTSCSTTSSMGSTASRPHHHHKHHKHRRRRSKTADEGSPPPAPSVNPIFVWVKQDDTRIVEVLCEDYDKRNRIRLTKTPYGWRAIPRTERLASVSQAAPSSTSSCSAEAPLDREQCDNSPTDGGIDNYVTTLVTENVDHPAPVAGDENSTDQITKEHDEREGEVEVEKGFGEGEGEGEENESEEQEIEECRETEMTSEETCDNTTCERQNCTDTEVEEIEPTDLSIPKTSSDMDSIPVKTIVPILPAAPNPQPTPMETSPTPAHQPKPQHKSMFLESLLSSPKKCYQPPMQTPEEPQPLNLGVSLSRCSSSPTVSVSEEKILTTPDSKVKTKCLKVEDITLKNLLSRQSSKVVERTSTTPEVTVETTKAQKSRLLELLTSEPLSLDQEVDDPLTQLKKVLADPELSVPDPMLVPRDRLRRLVVSPAKEIPRLLSSRPELRFPEALTYPTLVQDPDILVVSLAHFQRLLQNWTEEDAAACMSLRDYQMYKQQQEAVAAAASEFKQQQDNGELAAALNQMFWLPYLTQLEAAAMTCGNTQEFLTMLNAVFPPSNYPQVQARTQHQYPFLVPFTLPSTDYKTQLEFQQAVTAWHETMMQAAVSAAPVSNNNNNNNNNNNLSPGKNSYNKNHHQQPINGRFPHVAKKVNSSSARTSPISPSFQSRALNTTHEYLAANGYTNNQHHHHHHQYNHHRSHHHHNHQQQQQPARSNSGTPKVPKSETQTPTDNDKGPKVTCNSLIHLLSNSKKQQQEEPVKIKRCVSLTAQSQHSHLLAALGNPPNNMPQLVPIPQGVSPPTPIDLSGRRQGDKMEVTTGKLKVKKHLVDPAITPRLLKQEVEAISPTDKTSHPQLWHPLFGSQKTPYTSPWQWTTVMVNGE</sequence>
<feature type="compositionally biased region" description="Low complexity" evidence="1">
    <location>
        <begin position="280"/>
        <end position="296"/>
    </location>
</feature>
<feature type="compositionally biased region" description="Low complexity" evidence="1">
    <location>
        <begin position="793"/>
        <end position="803"/>
    </location>
</feature>
<dbReference type="OrthoDB" id="432970at2759"/>
<feature type="region of interest" description="Disordered" evidence="1">
    <location>
        <begin position="280"/>
        <end position="312"/>
    </location>
</feature>
<proteinExistence type="predicted"/>
<feature type="compositionally biased region" description="Basic residues" evidence="1">
    <location>
        <begin position="866"/>
        <end position="885"/>
    </location>
</feature>
<feature type="compositionally biased region" description="Basic and acidic residues" evidence="1">
    <location>
        <begin position="340"/>
        <end position="358"/>
    </location>
</feature>
<dbReference type="EMBL" id="NEVH01000610">
    <property type="protein sequence ID" value="PNF43376.1"/>
    <property type="molecule type" value="Genomic_DNA"/>
</dbReference>
<dbReference type="Proteomes" id="UP000235965">
    <property type="component" value="Unassembled WGS sequence"/>
</dbReference>
<feature type="compositionally biased region" description="Acidic residues" evidence="1">
    <location>
        <begin position="360"/>
        <end position="374"/>
    </location>
</feature>
<evidence type="ECO:0000256" key="1">
    <source>
        <dbReference type="SAM" id="MobiDB-lite"/>
    </source>
</evidence>
<feature type="compositionally biased region" description="Low complexity" evidence="1">
    <location>
        <begin position="189"/>
        <end position="202"/>
    </location>
</feature>
<feature type="region of interest" description="Disordered" evidence="1">
    <location>
        <begin position="156"/>
        <end position="235"/>
    </location>
</feature>
<keyword evidence="3" id="KW-1185">Reference proteome</keyword>
<evidence type="ECO:0000313" key="2">
    <source>
        <dbReference type="EMBL" id="PNF43376.1"/>
    </source>
</evidence>
<evidence type="ECO:0000313" key="3">
    <source>
        <dbReference type="Proteomes" id="UP000235965"/>
    </source>
</evidence>
<feature type="region of interest" description="Disordered" evidence="1">
    <location>
        <begin position="865"/>
        <end position="919"/>
    </location>
</feature>
<feature type="compositionally biased region" description="Polar residues" evidence="1">
    <location>
        <begin position="891"/>
        <end position="910"/>
    </location>
</feature>
<comment type="caution">
    <text evidence="2">The sequence shown here is derived from an EMBL/GenBank/DDBJ whole genome shotgun (WGS) entry which is preliminary data.</text>
</comment>
<organism evidence="2 3">
    <name type="scientific">Cryptotermes secundus</name>
    <dbReference type="NCBI Taxonomy" id="105785"/>
    <lineage>
        <taxon>Eukaryota</taxon>
        <taxon>Metazoa</taxon>
        <taxon>Ecdysozoa</taxon>
        <taxon>Arthropoda</taxon>
        <taxon>Hexapoda</taxon>
        <taxon>Insecta</taxon>
        <taxon>Pterygota</taxon>
        <taxon>Neoptera</taxon>
        <taxon>Polyneoptera</taxon>
        <taxon>Dictyoptera</taxon>
        <taxon>Blattodea</taxon>
        <taxon>Blattoidea</taxon>
        <taxon>Termitoidae</taxon>
        <taxon>Kalotermitidae</taxon>
        <taxon>Cryptotermitinae</taxon>
        <taxon>Cryptotermes</taxon>
    </lineage>
</organism>
<feature type="compositionally biased region" description="Basic and acidic residues" evidence="1">
    <location>
        <begin position="156"/>
        <end position="165"/>
    </location>
</feature>
<name>A0A2J7RRB0_9NEOP</name>
<dbReference type="InParanoid" id="A0A2J7RRB0"/>
<feature type="compositionally biased region" description="Polar residues" evidence="1">
    <location>
        <begin position="804"/>
        <end position="820"/>
    </location>
</feature>
<gene>
    <name evidence="2" type="ORF">B7P43_G13933</name>
</gene>
<feature type="region of interest" description="Disordered" evidence="1">
    <location>
        <begin position="326"/>
        <end position="394"/>
    </location>
</feature>